<evidence type="ECO:0000256" key="12">
    <source>
        <dbReference type="ARBA" id="ARBA00022958"/>
    </source>
</evidence>
<dbReference type="UniPathway" id="UPA00241">
    <property type="reaction ID" value="UER00352"/>
</dbReference>
<comment type="similarity">
    <text evidence="14 16">Belongs to the type III pantothenate kinase family.</text>
</comment>
<dbReference type="Proteomes" id="UP000237819">
    <property type="component" value="Unassembled WGS sequence"/>
</dbReference>
<dbReference type="GO" id="GO:0005737">
    <property type="term" value="C:cytoplasm"/>
    <property type="evidence" value="ECO:0007669"/>
    <property type="project" value="UniProtKB-SubCell"/>
</dbReference>
<feature type="active site" description="Proton acceptor" evidence="16">
    <location>
        <position position="108"/>
    </location>
</feature>
<dbReference type="EC" id="2.7.1.33" evidence="6 16"/>
<keyword evidence="16" id="KW-0479">Metal-binding</keyword>
<dbReference type="GO" id="GO:0046872">
    <property type="term" value="F:metal ion binding"/>
    <property type="evidence" value="ECO:0007669"/>
    <property type="project" value="UniProtKB-KW"/>
</dbReference>
<keyword evidence="11 16" id="KW-0067">ATP-binding</keyword>
<organism evidence="17 18">
    <name type="scientific">Blastopirellula marina</name>
    <dbReference type="NCBI Taxonomy" id="124"/>
    <lineage>
        <taxon>Bacteria</taxon>
        <taxon>Pseudomonadati</taxon>
        <taxon>Planctomycetota</taxon>
        <taxon>Planctomycetia</taxon>
        <taxon>Pirellulales</taxon>
        <taxon>Pirellulaceae</taxon>
        <taxon>Blastopirellula</taxon>
    </lineage>
</organism>
<evidence type="ECO:0000256" key="14">
    <source>
        <dbReference type="ARBA" id="ARBA00038036"/>
    </source>
</evidence>
<dbReference type="NCBIfam" id="TIGR00671">
    <property type="entry name" value="baf"/>
    <property type="match status" value="1"/>
</dbReference>
<comment type="caution">
    <text evidence="16">Lacks conserved residue(s) required for the propagation of feature annotation.</text>
</comment>
<dbReference type="Gene3D" id="3.30.420.40">
    <property type="match status" value="1"/>
</dbReference>
<keyword evidence="13 16" id="KW-0173">Coenzyme A biosynthesis</keyword>
<dbReference type="CDD" id="cd24015">
    <property type="entry name" value="ASKHA_NBD_PanK-III"/>
    <property type="match status" value="1"/>
</dbReference>
<dbReference type="GO" id="GO:0015937">
    <property type="term" value="P:coenzyme A biosynthetic process"/>
    <property type="evidence" value="ECO:0007669"/>
    <property type="project" value="UniProtKB-UniRule"/>
</dbReference>
<evidence type="ECO:0000256" key="6">
    <source>
        <dbReference type="ARBA" id="ARBA00012102"/>
    </source>
</evidence>
<name>A0A2S8GK66_9BACT</name>
<evidence type="ECO:0000313" key="17">
    <source>
        <dbReference type="EMBL" id="PQO44833.1"/>
    </source>
</evidence>
<dbReference type="RefSeq" id="WP_105336675.1">
    <property type="nucleotide sequence ID" value="NZ_PUHZ01000017.1"/>
</dbReference>
<evidence type="ECO:0000256" key="5">
    <source>
        <dbReference type="ARBA" id="ARBA00011738"/>
    </source>
</evidence>
<dbReference type="PANTHER" id="PTHR34265:SF1">
    <property type="entry name" value="TYPE III PANTOTHENATE KINASE"/>
    <property type="match status" value="1"/>
</dbReference>
<evidence type="ECO:0000256" key="1">
    <source>
        <dbReference type="ARBA" id="ARBA00001206"/>
    </source>
</evidence>
<keyword evidence="9 16" id="KW-0547">Nucleotide-binding</keyword>
<evidence type="ECO:0000256" key="9">
    <source>
        <dbReference type="ARBA" id="ARBA00022741"/>
    </source>
</evidence>
<evidence type="ECO:0000256" key="7">
    <source>
        <dbReference type="ARBA" id="ARBA00022490"/>
    </source>
</evidence>
<keyword evidence="12 16" id="KW-0630">Potassium</keyword>
<dbReference type="Pfam" id="PF03309">
    <property type="entry name" value="Pan_kinase"/>
    <property type="match status" value="1"/>
</dbReference>
<keyword evidence="10 16" id="KW-0418">Kinase</keyword>
<dbReference type="HAMAP" id="MF_01274">
    <property type="entry name" value="Pantothen_kinase_3"/>
    <property type="match status" value="1"/>
</dbReference>
<evidence type="ECO:0000256" key="13">
    <source>
        <dbReference type="ARBA" id="ARBA00022993"/>
    </source>
</evidence>
<dbReference type="InterPro" id="IPR043129">
    <property type="entry name" value="ATPase_NBD"/>
</dbReference>
<reference evidence="17 18" key="1">
    <citation type="submission" date="2018-02" db="EMBL/GenBank/DDBJ databases">
        <title>Comparative genomes isolates from brazilian mangrove.</title>
        <authorList>
            <person name="Araujo J.E."/>
            <person name="Taketani R.G."/>
            <person name="Silva M.C.P."/>
            <person name="Loureco M.V."/>
            <person name="Andreote F.D."/>
        </authorList>
    </citation>
    <scope>NUCLEOTIDE SEQUENCE [LARGE SCALE GENOMIC DNA]</scope>
    <source>
        <strain evidence="17 18">Nap-Phe MGV</strain>
    </source>
</reference>
<feature type="binding site" evidence="16">
    <location>
        <position position="133"/>
    </location>
    <ligand>
        <name>ATP</name>
        <dbReference type="ChEBI" id="CHEBI:30616"/>
    </ligand>
</feature>
<dbReference type="OrthoDB" id="9804707at2"/>
<gene>
    <name evidence="16" type="primary">coaX</name>
    <name evidence="17" type="ORF">C5Y93_17210</name>
</gene>
<evidence type="ECO:0000256" key="11">
    <source>
        <dbReference type="ARBA" id="ARBA00022840"/>
    </source>
</evidence>
<evidence type="ECO:0000256" key="16">
    <source>
        <dbReference type="HAMAP-Rule" id="MF_01274"/>
    </source>
</evidence>
<comment type="subunit">
    <text evidence="5 16">Homodimer.</text>
</comment>
<evidence type="ECO:0000256" key="4">
    <source>
        <dbReference type="ARBA" id="ARBA00005225"/>
    </source>
</evidence>
<feature type="binding site" evidence="16">
    <location>
        <begin position="106"/>
        <end position="109"/>
    </location>
    <ligand>
        <name>substrate</name>
    </ligand>
</feature>
<dbReference type="GO" id="GO:0005524">
    <property type="term" value="F:ATP binding"/>
    <property type="evidence" value="ECO:0007669"/>
    <property type="project" value="UniProtKB-UniRule"/>
</dbReference>
<dbReference type="GO" id="GO:0004594">
    <property type="term" value="F:pantothenate kinase activity"/>
    <property type="evidence" value="ECO:0007669"/>
    <property type="project" value="UniProtKB-UniRule"/>
</dbReference>
<feature type="binding site" evidence="16">
    <location>
        <begin position="10"/>
        <end position="17"/>
    </location>
    <ligand>
        <name>ATP</name>
        <dbReference type="ChEBI" id="CHEBI:30616"/>
    </ligand>
</feature>
<comment type="cofactor">
    <cofactor evidence="2">
        <name>K(+)</name>
        <dbReference type="ChEBI" id="CHEBI:29103"/>
    </cofactor>
</comment>
<evidence type="ECO:0000256" key="15">
    <source>
        <dbReference type="ARBA" id="ARBA00040883"/>
    </source>
</evidence>
<comment type="pathway">
    <text evidence="4 16">Cofactor biosynthesis; coenzyme A biosynthesis; CoA from (R)-pantothenate: step 1/5.</text>
</comment>
<dbReference type="SUPFAM" id="SSF53067">
    <property type="entry name" value="Actin-like ATPase domain"/>
    <property type="match status" value="2"/>
</dbReference>
<comment type="subcellular location">
    <subcellularLocation>
        <location evidence="3 16">Cytoplasm</location>
    </subcellularLocation>
</comment>
<sequence>MRPESFVAVDIGNSRVHLARFENFRAEEVTAPISTYSYTTSSIDIPGLREWIGKSELPWFAVSVHRPALASLEVFSKSESGIKSFTTLDHSRLPIEVTLAEPAKVGADRLAAAVAANQMRANGRPAIVVDAGTAITIDVLSADGKFIGGAILPGMRTSAKALAAQTDALPQIEVDLANQPPAVGTNTIEAMQSGLFWGSVGAVRETIRRITDQLSSDQPPQVFFSGGDVNYLAPWIDLEIETIDHLVLRGVGLAAQHHAA</sequence>
<accession>A0A2S8GK66</accession>
<keyword evidence="7 16" id="KW-0963">Cytoplasm</keyword>
<evidence type="ECO:0000256" key="2">
    <source>
        <dbReference type="ARBA" id="ARBA00001958"/>
    </source>
</evidence>
<comment type="caution">
    <text evidence="17">The sequence shown here is derived from an EMBL/GenBank/DDBJ whole genome shotgun (WGS) entry which is preliminary data.</text>
</comment>
<feature type="binding site" evidence="16">
    <location>
        <position position="187"/>
    </location>
    <ligand>
        <name>substrate</name>
    </ligand>
</feature>
<comment type="function">
    <text evidence="16">Catalyzes the phosphorylation of pantothenate (Pan), the first step in CoA biosynthesis.</text>
</comment>
<comment type="catalytic activity">
    <reaction evidence="1 16">
        <text>(R)-pantothenate + ATP = (R)-4'-phosphopantothenate + ADP + H(+)</text>
        <dbReference type="Rhea" id="RHEA:16373"/>
        <dbReference type="ChEBI" id="CHEBI:10986"/>
        <dbReference type="ChEBI" id="CHEBI:15378"/>
        <dbReference type="ChEBI" id="CHEBI:29032"/>
        <dbReference type="ChEBI" id="CHEBI:30616"/>
        <dbReference type="ChEBI" id="CHEBI:456216"/>
        <dbReference type="EC" id="2.7.1.33"/>
    </reaction>
</comment>
<proteinExistence type="inferred from homology"/>
<comment type="cofactor">
    <cofactor evidence="16">
        <name>NH4(+)</name>
        <dbReference type="ChEBI" id="CHEBI:28938"/>
    </cofactor>
    <cofactor evidence="16">
        <name>K(+)</name>
        <dbReference type="ChEBI" id="CHEBI:29103"/>
    </cofactor>
    <text evidence="16">A monovalent cation. Ammonium or potassium.</text>
</comment>
<protein>
    <recommendedName>
        <fullName evidence="15 16">Type III pantothenate kinase</fullName>
        <ecNumber evidence="6 16">2.7.1.33</ecNumber>
    </recommendedName>
    <alternativeName>
        <fullName evidence="16">PanK-III</fullName>
    </alternativeName>
    <alternativeName>
        <fullName evidence="16">Pantothenic acid kinase</fullName>
    </alternativeName>
</protein>
<dbReference type="AlphaFoldDB" id="A0A2S8GK66"/>
<evidence type="ECO:0000256" key="10">
    <source>
        <dbReference type="ARBA" id="ARBA00022777"/>
    </source>
</evidence>
<dbReference type="PANTHER" id="PTHR34265">
    <property type="entry name" value="TYPE III PANTOTHENATE KINASE"/>
    <property type="match status" value="1"/>
</dbReference>
<evidence type="ECO:0000256" key="8">
    <source>
        <dbReference type="ARBA" id="ARBA00022679"/>
    </source>
</evidence>
<keyword evidence="8 16" id="KW-0808">Transferase</keyword>
<dbReference type="InterPro" id="IPR004619">
    <property type="entry name" value="Type_III_PanK"/>
</dbReference>
<evidence type="ECO:0000256" key="3">
    <source>
        <dbReference type="ARBA" id="ARBA00004496"/>
    </source>
</evidence>
<evidence type="ECO:0000313" key="18">
    <source>
        <dbReference type="Proteomes" id="UP000237819"/>
    </source>
</evidence>
<dbReference type="EMBL" id="PUHZ01000017">
    <property type="protein sequence ID" value="PQO44833.1"/>
    <property type="molecule type" value="Genomic_DNA"/>
</dbReference>
<feature type="binding site" evidence="16">
    <location>
        <position position="130"/>
    </location>
    <ligand>
        <name>K(+)</name>
        <dbReference type="ChEBI" id="CHEBI:29103"/>
    </ligand>
</feature>